<gene>
    <name evidence="1" type="ORF">UFOPK2350_00978</name>
</gene>
<organism evidence="1">
    <name type="scientific">freshwater metagenome</name>
    <dbReference type="NCBI Taxonomy" id="449393"/>
    <lineage>
        <taxon>unclassified sequences</taxon>
        <taxon>metagenomes</taxon>
        <taxon>ecological metagenomes</taxon>
    </lineage>
</organism>
<protein>
    <submittedName>
        <fullName evidence="1">Unannotated protein</fullName>
    </submittedName>
</protein>
<dbReference type="AlphaFoldDB" id="A0A6J6N2U3"/>
<evidence type="ECO:0000313" key="1">
    <source>
        <dbReference type="EMBL" id="CAB4680469.1"/>
    </source>
</evidence>
<accession>A0A6J6N2U3</accession>
<reference evidence="1" key="1">
    <citation type="submission" date="2020-05" db="EMBL/GenBank/DDBJ databases">
        <authorList>
            <person name="Chiriac C."/>
            <person name="Salcher M."/>
            <person name="Ghai R."/>
            <person name="Kavagutti S V."/>
        </authorList>
    </citation>
    <scope>NUCLEOTIDE SEQUENCE</scope>
</reference>
<name>A0A6J6N2U3_9ZZZZ</name>
<proteinExistence type="predicted"/>
<dbReference type="EMBL" id="CAEZXE010000078">
    <property type="protein sequence ID" value="CAB4680469.1"/>
    <property type="molecule type" value="Genomic_DNA"/>
</dbReference>
<sequence>MAGHLRHGAVLTPTSHASVDKFRIASQTRIGTDAETFGDTGAETFNKRIGLLNKTKHRLNALGVLEIDTD</sequence>